<gene>
    <name evidence="1" type="ORF">GHT06_018608</name>
</gene>
<name>A0AAD5KMM3_9CRUS</name>
<sequence length="166" mass="19262">MDNYLLRRAKTKSMLKEVQNKDEALTKIQLKIMDIAPPLIELAARLRSFSDSQTENPTPLEARIKRTVEASLQQWGWSYANITKLRREAYVKKVEPHSEFLLEADWSRLMRQTELLRTRIPLHSREAGGNRVSVQPATFRLLVHLMRADAARASAISDSREREMDF</sequence>
<keyword evidence="2" id="KW-1185">Reference proteome</keyword>
<proteinExistence type="predicted"/>
<accession>A0AAD5KMM3</accession>
<dbReference type="AlphaFoldDB" id="A0AAD5KMM3"/>
<reference evidence="1 2" key="1">
    <citation type="submission" date="2022-05" db="EMBL/GenBank/DDBJ databases">
        <title>A multi-omics perspective on studying reproductive biology in Daphnia sinensis.</title>
        <authorList>
            <person name="Jia J."/>
        </authorList>
    </citation>
    <scope>NUCLEOTIDE SEQUENCE [LARGE SCALE GENOMIC DNA]</scope>
    <source>
        <strain evidence="1 2">WSL</strain>
    </source>
</reference>
<organism evidence="1 2">
    <name type="scientific">Daphnia sinensis</name>
    <dbReference type="NCBI Taxonomy" id="1820382"/>
    <lineage>
        <taxon>Eukaryota</taxon>
        <taxon>Metazoa</taxon>
        <taxon>Ecdysozoa</taxon>
        <taxon>Arthropoda</taxon>
        <taxon>Crustacea</taxon>
        <taxon>Branchiopoda</taxon>
        <taxon>Diplostraca</taxon>
        <taxon>Cladocera</taxon>
        <taxon>Anomopoda</taxon>
        <taxon>Daphniidae</taxon>
        <taxon>Daphnia</taxon>
        <taxon>Daphnia similis group</taxon>
    </lineage>
</organism>
<evidence type="ECO:0000313" key="2">
    <source>
        <dbReference type="Proteomes" id="UP000820818"/>
    </source>
</evidence>
<dbReference type="Proteomes" id="UP000820818">
    <property type="component" value="Linkage Group LG7"/>
</dbReference>
<evidence type="ECO:0000313" key="1">
    <source>
        <dbReference type="EMBL" id="KAI9556041.1"/>
    </source>
</evidence>
<dbReference type="EMBL" id="WJBH02000007">
    <property type="protein sequence ID" value="KAI9556041.1"/>
    <property type="molecule type" value="Genomic_DNA"/>
</dbReference>
<protein>
    <submittedName>
        <fullName evidence="1">Uncharacterized protein</fullName>
    </submittedName>
</protein>
<comment type="caution">
    <text evidence="1">The sequence shown here is derived from an EMBL/GenBank/DDBJ whole genome shotgun (WGS) entry which is preliminary data.</text>
</comment>